<organism evidence="2 3">
    <name type="scientific">Solimonas terrae</name>
    <dbReference type="NCBI Taxonomy" id="1396819"/>
    <lineage>
        <taxon>Bacteria</taxon>
        <taxon>Pseudomonadati</taxon>
        <taxon>Pseudomonadota</taxon>
        <taxon>Gammaproteobacteria</taxon>
        <taxon>Nevskiales</taxon>
        <taxon>Nevskiaceae</taxon>
        <taxon>Solimonas</taxon>
    </lineage>
</organism>
<evidence type="ECO:0000256" key="1">
    <source>
        <dbReference type="SAM" id="Phobius"/>
    </source>
</evidence>
<evidence type="ECO:0000313" key="2">
    <source>
        <dbReference type="EMBL" id="NGY05758.1"/>
    </source>
</evidence>
<feature type="transmembrane region" description="Helical" evidence="1">
    <location>
        <begin position="73"/>
        <end position="93"/>
    </location>
</feature>
<evidence type="ECO:0000313" key="3">
    <source>
        <dbReference type="Proteomes" id="UP000472676"/>
    </source>
</evidence>
<sequence>MSCSKPLFFVAAAFNVAVAAGLTLGWPLTQSLLQLAPADGSNWLLVKVASVLILTFGYAYFMVGLDPVRYRPYATLGMIGKLLVVAVALPVIVASSQGYLLAWLAMGDLLFAILFAVFLRGPRHV</sequence>
<reference evidence="2 3" key="1">
    <citation type="journal article" date="2014" name="Int. J. Syst. Evol. Microbiol.">
        <title>Solimonas terrae sp. nov., isolated from soil.</title>
        <authorList>
            <person name="Kim S.J."/>
            <person name="Moon J.Y."/>
            <person name="Weon H.Y."/>
            <person name="Ahn J.H."/>
            <person name="Chen W.M."/>
            <person name="Kwon S.W."/>
        </authorList>
    </citation>
    <scope>NUCLEOTIDE SEQUENCE [LARGE SCALE GENOMIC DNA]</scope>
    <source>
        <strain evidence="2 3">KIS83-12</strain>
    </source>
</reference>
<dbReference type="Proteomes" id="UP000472676">
    <property type="component" value="Unassembled WGS sequence"/>
</dbReference>
<proteinExistence type="predicted"/>
<keyword evidence="1" id="KW-1133">Transmembrane helix</keyword>
<accession>A0A6M2BTH2</accession>
<comment type="caution">
    <text evidence="2">The sequence shown here is derived from an EMBL/GenBank/DDBJ whole genome shotgun (WGS) entry which is preliminary data.</text>
</comment>
<name>A0A6M2BTH2_9GAMM</name>
<keyword evidence="3" id="KW-1185">Reference proteome</keyword>
<dbReference type="EMBL" id="JAAMOW010000006">
    <property type="protein sequence ID" value="NGY05758.1"/>
    <property type="molecule type" value="Genomic_DNA"/>
</dbReference>
<feature type="transmembrane region" description="Helical" evidence="1">
    <location>
        <begin position="99"/>
        <end position="119"/>
    </location>
</feature>
<gene>
    <name evidence="2" type="ORF">G7Y85_13370</name>
</gene>
<keyword evidence="1" id="KW-0472">Membrane</keyword>
<dbReference type="AlphaFoldDB" id="A0A6M2BTH2"/>
<feature type="transmembrane region" description="Helical" evidence="1">
    <location>
        <begin position="43"/>
        <end position="61"/>
    </location>
</feature>
<protein>
    <submittedName>
        <fullName evidence="2">Uncharacterized protein</fullName>
    </submittedName>
</protein>
<keyword evidence="1" id="KW-0812">Transmembrane</keyword>
<dbReference type="RefSeq" id="WP_166257864.1">
    <property type="nucleotide sequence ID" value="NZ_JAAMOW010000006.1"/>
</dbReference>